<organism evidence="2 3">
    <name type="scientific">Sabulicella glaciei</name>
    <dbReference type="NCBI Taxonomy" id="2984948"/>
    <lineage>
        <taxon>Bacteria</taxon>
        <taxon>Pseudomonadati</taxon>
        <taxon>Pseudomonadota</taxon>
        <taxon>Alphaproteobacteria</taxon>
        <taxon>Acetobacterales</taxon>
        <taxon>Acetobacteraceae</taxon>
        <taxon>Sabulicella</taxon>
    </lineage>
</organism>
<dbReference type="RefSeq" id="WP_301588004.1">
    <property type="nucleotide sequence ID" value="NZ_JAPFQI010000001.1"/>
</dbReference>
<reference evidence="2 3" key="1">
    <citation type="submission" date="2022-10" db="EMBL/GenBank/DDBJ databases">
        <title>Roseococcus glaciei nov., sp. nov., isolated from glacier.</title>
        <authorList>
            <person name="Liu Q."/>
            <person name="Xin Y.-H."/>
        </authorList>
    </citation>
    <scope>NUCLEOTIDE SEQUENCE [LARGE SCALE GENOMIC DNA]</scope>
    <source>
        <strain evidence="2 3">MDT2-1-1</strain>
    </source>
</reference>
<evidence type="ECO:0000256" key="1">
    <source>
        <dbReference type="ARBA" id="ARBA00038414"/>
    </source>
</evidence>
<dbReference type="InterPro" id="IPR052186">
    <property type="entry name" value="Hydantoin_racemase-like"/>
</dbReference>
<dbReference type="InterPro" id="IPR015942">
    <property type="entry name" value="Asp/Glu/hydantoin_racemase"/>
</dbReference>
<evidence type="ECO:0000313" key="3">
    <source>
        <dbReference type="Proteomes" id="UP001526430"/>
    </source>
</evidence>
<dbReference type="Proteomes" id="UP001526430">
    <property type="component" value="Unassembled WGS sequence"/>
</dbReference>
<sequence length="218" mass="22519">MDRRILFINPNASSSCTAGIADAIAPFGPGLEVTSLADGPPAIVTWRDWFRVAEPLCRVIEATPADAYVIACVSDPGLEAARTATDRPVLGMFRCAVAAALARAERFGVIGFTAASLPRHRRILAGMGVEARMAGWVPLNLPMEALTDAVAPQRRIAEAAQRLADEGAEVVILGCAGMAGHVAVAREAAGVPVIEPCRAAAAAAVLAAMEEVVAPVSA</sequence>
<dbReference type="Gene3D" id="3.40.50.12500">
    <property type="match status" value="1"/>
</dbReference>
<gene>
    <name evidence="2" type="ORF">OF850_02090</name>
</gene>
<name>A0ABT3NQH8_9PROT</name>
<keyword evidence="3" id="KW-1185">Reference proteome</keyword>
<accession>A0ABT3NQH8</accession>
<comment type="caution">
    <text evidence="2">The sequence shown here is derived from an EMBL/GenBank/DDBJ whole genome shotgun (WGS) entry which is preliminary data.</text>
</comment>
<dbReference type="Pfam" id="PF01177">
    <property type="entry name" value="Asp_Glu_race"/>
    <property type="match status" value="1"/>
</dbReference>
<dbReference type="InterPro" id="IPR053714">
    <property type="entry name" value="Iso_Racemase_Enz_sf"/>
</dbReference>
<proteinExistence type="inferred from homology"/>
<dbReference type="PANTHER" id="PTHR28047">
    <property type="entry name" value="PROTEIN DCG1"/>
    <property type="match status" value="1"/>
</dbReference>
<dbReference type="PROSITE" id="PS51257">
    <property type="entry name" value="PROKAR_LIPOPROTEIN"/>
    <property type="match status" value="1"/>
</dbReference>
<evidence type="ECO:0000313" key="2">
    <source>
        <dbReference type="EMBL" id="MCW8084406.1"/>
    </source>
</evidence>
<dbReference type="PANTHER" id="PTHR28047:SF5">
    <property type="entry name" value="PROTEIN DCG1"/>
    <property type="match status" value="1"/>
</dbReference>
<protein>
    <submittedName>
        <fullName evidence="2">Aspartate/glutamate racemase family protein</fullName>
    </submittedName>
</protein>
<comment type="similarity">
    <text evidence="1">Belongs to the HyuE racemase family.</text>
</comment>
<dbReference type="EMBL" id="JAPFQI010000001">
    <property type="protein sequence ID" value="MCW8084406.1"/>
    <property type="molecule type" value="Genomic_DNA"/>
</dbReference>